<reference evidence="5" key="1">
    <citation type="journal article" date="2022" name="Int. J. Mol. Sci.">
        <title>Draft Genome of Tanacetum Coccineum: Genomic Comparison of Closely Related Tanacetum-Family Plants.</title>
        <authorList>
            <person name="Yamashiro T."/>
            <person name="Shiraishi A."/>
            <person name="Nakayama K."/>
            <person name="Satake H."/>
        </authorList>
    </citation>
    <scope>NUCLEOTIDE SEQUENCE</scope>
</reference>
<accession>A0ABQ5AX19</accession>
<dbReference type="EMBL" id="BQNB010012661">
    <property type="protein sequence ID" value="GJT06347.1"/>
    <property type="molecule type" value="Genomic_DNA"/>
</dbReference>
<keyword evidence="3" id="KW-0378">Hydrolase</keyword>
<evidence type="ECO:0000259" key="4">
    <source>
        <dbReference type="Pfam" id="PF02902"/>
    </source>
</evidence>
<dbReference type="SUPFAM" id="SSF54001">
    <property type="entry name" value="Cysteine proteinases"/>
    <property type="match status" value="1"/>
</dbReference>
<proteinExistence type="inferred from homology"/>
<dbReference type="InterPro" id="IPR038765">
    <property type="entry name" value="Papain-like_cys_pep_sf"/>
</dbReference>
<keyword evidence="2" id="KW-0645">Protease</keyword>
<gene>
    <name evidence="5" type="ORF">Tco_0840809</name>
</gene>
<protein>
    <submittedName>
        <fullName evidence="5">Phospholipase-like protein</fullName>
    </submittedName>
</protein>
<dbReference type="InterPro" id="IPR003653">
    <property type="entry name" value="Peptidase_C48_C"/>
</dbReference>
<sequence length="566" mass="64311">MISATVVVVFALLRRLCGGVAAVVVWLLLVTVDFNCFILGEYGELRGHDIQIQFWREKFCLITGLRFGVDFSDLYSEGLIPFRRRVFDSAKDGKPITNQNLEAKIKSEQFYRINDHDAVSLCLVAIMQLVLLGFELRYNVPDWILRNANVKRWQPIYANEQEEDDDHTTYSLIGFTWAFKGRRPTPRLTPNDLEARADCWVSNKAYFDGHIREPPRITRSVNQHTQDDVPVDFYRRLEEQDRALKELMQKNAAHKEMFNKINTFMQEMQVGTMPQAKKGPIIVGQHYGLSDLSGFQNMQGFPQSGPTMFPTQASTSFFEGAQETPSYDQHMSSRYSPSHPDTPNFMTPKPEQVNVPWSSQYGSSHNHDVGLVNPNVMNGVVRPSMYCQSPYTLLSATTVLPKKRGDKSRNKGRNANVASFNLGKVVVDDNVVDDEVLIMGERDNDDYIFYENVDPSKQMNAWIELLIRDRPHGARFTVAKSGTTSLHLRSNMFIIETGPHIIGMLDGSTCPYPSWDDVDWVYMPINAGGNHWVAGAINLPNSRFYILDSLHSELCGGEEPRVYGDI</sequence>
<organism evidence="5 6">
    <name type="scientific">Tanacetum coccineum</name>
    <dbReference type="NCBI Taxonomy" id="301880"/>
    <lineage>
        <taxon>Eukaryota</taxon>
        <taxon>Viridiplantae</taxon>
        <taxon>Streptophyta</taxon>
        <taxon>Embryophyta</taxon>
        <taxon>Tracheophyta</taxon>
        <taxon>Spermatophyta</taxon>
        <taxon>Magnoliopsida</taxon>
        <taxon>eudicotyledons</taxon>
        <taxon>Gunneridae</taxon>
        <taxon>Pentapetalae</taxon>
        <taxon>asterids</taxon>
        <taxon>campanulids</taxon>
        <taxon>Asterales</taxon>
        <taxon>Asteraceae</taxon>
        <taxon>Asteroideae</taxon>
        <taxon>Anthemideae</taxon>
        <taxon>Anthemidinae</taxon>
        <taxon>Tanacetum</taxon>
    </lineage>
</organism>
<feature type="domain" description="Ubiquitin-like protease family profile" evidence="4">
    <location>
        <begin position="516"/>
        <end position="552"/>
    </location>
</feature>
<evidence type="ECO:0000313" key="5">
    <source>
        <dbReference type="EMBL" id="GJT06347.1"/>
    </source>
</evidence>
<dbReference type="Gene3D" id="3.40.395.10">
    <property type="entry name" value="Adenoviral Proteinase, Chain A"/>
    <property type="match status" value="1"/>
</dbReference>
<evidence type="ECO:0000256" key="3">
    <source>
        <dbReference type="ARBA" id="ARBA00022801"/>
    </source>
</evidence>
<evidence type="ECO:0000256" key="2">
    <source>
        <dbReference type="ARBA" id="ARBA00022670"/>
    </source>
</evidence>
<name>A0ABQ5AX19_9ASTR</name>
<evidence type="ECO:0000256" key="1">
    <source>
        <dbReference type="ARBA" id="ARBA00005234"/>
    </source>
</evidence>
<dbReference type="Pfam" id="PF02902">
    <property type="entry name" value="Peptidase_C48"/>
    <property type="match status" value="1"/>
</dbReference>
<comment type="similarity">
    <text evidence="1">Belongs to the peptidase C48 family.</text>
</comment>
<comment type="caution">
    <text evidence="5">The sequence shown here is derived from an EMBL/GenBank/DDBJ whole genome shotgun (WGS) entry which is preliminary data.</text>
</comment>
<evidence type="ECO:0000313" key="6">
    <source>
        <dbReference type="Proteomes" id="UP001151760"/>
    </source>
</evidence>
<reference evidence="5" key="2">
    <citation type="submission" date="2022-01" db="EMBL/GenBank/DDBJ databases">
        <authorList>
            <person name="Yamashiro T."/>
            <person name="Shiraishi A."/>
            <person name="Satake H."/>
            <person name="Nakayama K."/>
        </authorList>
    </citation>
    <scope>NUCLEOTIDE SEQUENCE</scope>
</reference>
<keyword evidence="6" id="KW-1185">Reference proteome</keyword>
<dbReference type="Proteomes" id="UP001151760">
    <property type="component" value="Unassembled WGS sequence"/>
</dbReference>